<dbReference type="SUPFAM" id="SSF51261">
    <property type="entry name" value="Duplicated hybrid motif"/>
    <property type="match status" value="1"/>
</dbReference>
<accession>A0A2K9VEV8</accession>
<evidence type="ECO:0000259" key="4">
    <source>
        <dbReference type="Pfam" id="PF01471"/>
    </source>
</evidence>
<evidence type="ECO:0000256" key="3">
    <source>
        <dbReference type="SAM" id="MobiDB-lite"/>
    </source>
</evidence>
<keyword evidence="1" id="KW-0929">Antimicrobial</keyword>
<gene>
    <name evidence="6" type="ORF">SEA_REM711_35</name>
</gene>
<feature type="region of interest" description="Disordered" evidence="3">
    <location>
        <begin position="129"/>
        <end position="164"/>
    </location>
</feature>
<protein>
    <submittedName>
        <fullName evidence="6">Lysin A</fullName>
    </submittedName>
</protein>
<reference evidence="7" key="1">
    <citation type="submission" date="2018-01" db="EMBL/GenBank/DDBJ databases">
        <authorList>
            <person name="Gatt S.M."/>
            <person name="Isern S."/>
            <person name="Jenkins M."/>
            <person name="Tan A.L."/>
            <person name="Michael S.F."/>
            <person name="Moore R.E."/>
            <person name="Ware V.C."/>
            <person name="Garlena R.A."/>
            <person name="Russell D.A."/>
            <person name="Pope W.H."/>
            <person name="Jacobs-Sera D."/>
            <person name="Hendrix R.W."/>
            <person name="Hatfull G.F."/>
        </authorList>
    </citation>
    <scope>NUCLEOTIDE SEQUENCE [LARGE SCALE GENOMIC DNA]</scope>
</reference>
<dbReference type="InterPro" id="IPR011055">
    <property type="entry name" value="Dup_hybrid_motif"/>
</dbReference>
<dbReference type="EMBL" id="MG770216">
    <property type="protein sequence ID" value="AUV60813.1"/>
    <property type="molecule type" value="Genomic_DNA"/>
</dbReference>
<dbReference type="SUPFAM" id="SSF55846">
    <property type="entry name" value="N-acetylmuramoyl-L-alanine amidase-like"/>
    <property type="match status" value="1"/>
</dbReference>
<dbReference type="Gene3D" id="1.10.101.10">
    <property type="entry name" value="PGBD-like superfamily/PGBD"/>
    <property type="match status" value="1"/>
</dbReference>
<evidence type="ECO:0000256" key="1">
    <source>
        <dbReference type="ARBA" id="ARBA00022529"/>
    </source>
</evidence>
<dbReference type="GO" id="GO:0031640">
    <property type="term" value="P:killing of cells of another organism"/>
    <property type="evidence" value="ECO:0007669"/>
    <property type="project" value="UniProtKB-KW"/>
</dbReference>
<name>A0A2K9VEV8_9CAUD</name>
<dbReference type="GO" id="GO:0042742">
    <property type="term" value="P:defense response to bacterium"/>
    <property type="evidence" value="ECO:0007669"/>
    <property type="project" value="UniProtKB-KW"/>
</dbReference>
<dbReference type="Pfam" id="PF01471">
    <property type="entry name" value="PG_binding_1"/>
    <property type="match status" value="1"/>
</dbReference>
<sequence>MPGSEIPRYWPLGAGRIVTSPFGPRSGGFHAGVDFGRNGGSAGMPVYAVQSGTVIYAGAAQGYGGPDPAGWLVIDSTDAEGSGCLEYGHIVREVSKGQHVSAGQRIGHINPDSRTNGGVAPHLHLSDMPREYNPGAKQDPMKRLAGAREPEAAPPAPAPNTGGNATVALADPITKALWTARNRYSPRGLPSPMWIGCHTSESRSRAVNLRDYCERNSVSYHRIVDDTDIVGMVRDTDGSWSAVGANKYAYHICWSSSFASWSREQWLDPTPGDGFNERNALRLGAKQIAYWIQQSRAAGRPIPVEWIGGRNRPPWGLNGICGHVDFGAWGGGHSDPGPNFPVDTLLSDVREFLTGEPQPPIVAPPPVGVPGTNPDKYADWMLYQGNPRNNIDRVRAVQRRLKYAYAGYAGHLAIDGDFGPLTRMAVEEFQRRSKLVVDGIVGPMTAAALKP</sequence>
<evidence type="ECO:0000256" key="2">
    <source>
        <dbReference type="ARBA" id="ARBA00022638"/>
    </source>
</evidence>
<dbReference type="PANTHER" id="PTHR21666">
    <property type="entry name" value="PEPTIDASE-RELATED"/>
    <property type="match status" value="1"/>
</dbReference>
<feature type="compositionally biased region" description="Basic and acidic residues" evidence="3">
    <location>
        <begin position="139"/>
        <end position="151"/>
    </location>
</feature>
<keyword evidence="7" id="KW-1185">Reference proteome</keyword>
<dbReference type="Gene3D" id="3.40.80.10">
    <property type="entry name" value="Peptidoglycan recognition protein-like"/>
    <property type="match status" value="1"/>
</dbReference>
<feature type="domain" description="Peptidoglycan binding-like" evidence="4">
    <location>
        <begin position="392"/>
        <end position="449"/>
    </location>
</feature>
<dbReference type="InterPro" id="IPR036505">
    <property type="entry name" value="Amidase/PGRP_sf"/>
</dbReference>
<feature type="domain" description="M23ase beta-sheet core" evidence="5">
    <location>
        <begin position="29"/>
        <end position="125"/>
    </location>
</feature>
<dbReference type="InterPro" id="IPR050570">
    <property type="entry name" value="Cell_wall_metabolism_enzyme"/>
</dbReference>
<dbReference type="GO" id="GO:0008745">
    <property type="term" value="F:N-acetylmuramoyl-L-alanine amidase activity"/>
    <property type="evidence" value="ECO:0007669"/>
    <property type="project" value="InterPro"/>
</dbReference>
<proteinExistence type="predicted"/>
<dbReference type="InterPro" id="IPR036366">
    <property type="entry name" value="PGBDSf"/>
</dbReference>
<dbReference type="CDD" id="cd12797">
    <property type="entry name" value="M23_peptidase"/>
    <property type="match status" value="1"/>
</dbReference>
<dbReference type="InterPro" id="IPR016047">
    <property type="entry name" value="M23ase_b-sheet_dom"/>
</dbReference>
<dbReference type="Pfam" id="PF01551">
    <property type="entry name" value="Peptidase_M23"/>
    <property type="match status" value="1"/>
</dbReference>
<dbReference type="SUPFAM" id="SSF47090">
    <property type="entry name" value="PGBD-like"/>
    <property type="match status" value="1"/>
</dbReference>
<dbReference type="InterPro" id="IPR036365">
    <property type="entry name" value="PGBD-like_sf"/>
</dbReference>
<dbReference type="Proteomes" id="UP000241185">
    <property type="component" value="Segment"/>
</dbReference>
<dbReference type="Gene3D" id="2.70.70.10">
    <property type="entry name" value="Glucose Permease (Domain IIA)"/>
    <property type="match status" value="1"/>
</dbReference>
<dbReference type="InterPro" id="IPR002477">
    <property type="entry name" value="Peptidoglycan-bd-like"/>
</dbReference>
<dbReference type="GO" id="GO:0004222">
    <property type="term" value="F:metalloendopeptidase activity"/>
    <property type="evidence" value="ECO:0007669"/>
    <property type="project" value="TreeGrafter"/>
</dbReference>
<organism evidence="6 7">
    <name type="scientific">Mycobacterium phage Rem711</name>
    <dbReference type="NCBI Taxonomy" id="2079285"/>
    <lineage>
        <taxon>Viruses</taxon>
        <taxon>Duplodnaviria</taxon>
        <taxon>Heunggongvirae</taxon>
        <taxon>Uroviricota</taxon>
        <taxon>Caudoviricetes</taxon>
        <taxon>Trigintaduovirus</taxon>
        <taxon>Trigintaduovirus rem711</taxon>
    </lineage>
</organism>
<dbReference type="PANTHER" id="PTHR21666:SF270">
    <property type="entry name" value="MUREIN HYDROLASE ACTIVATOR ENVC"/>
    <property type="match status" value="1"/>
</dbReference>
<evidence type="ECO:0000259" key="5">
    <source>
        <dbReference type="Pfam" id="PF01551"/>
    </source>
</evidence>
<dbReference type="GO" id="GO:0009253">
    <property type="term" value="P:peptidoglycan catabolic process"/>
    <property type="evidence" value="ECO:0007669"/>
    <property type="project" value="InterPro"/>
</dbReference>
<evidence type="ECO:0000313" key="7">
    <source>
        <dbReference type="Proteomes" id="UP000241185"/>
    </source>
</evidence>
<evidence type="ECO:0000313" key="6">
    <source>
        <dbReference type="EMBL" id="AUV60813.1"/>
    </source>
</evidence>
<keyword evidence="2" id="KW-0081">Bacteriolytic enzyme</keyword>